<protein>
    <submittedName>
        <fullName evidence="2">Jerky-like</fullName>
    </submittedName>
</protein>
<accession>A0A6G0VSP2</accession>
<dbReference type="PANTHER" id="PTHR19303:SF57">
    <property type="entry name" value="HTH CENPB-TYPE DOMAIN-CONTAINING PROTEIN"/>
    <property type="match status" value="1"/>
</dbReference>
<dbReference type="InterPro" id="IPR004875">
    <property type="entry name" value="DDE_SF_endonuclease_dom"/>
</dbReference>
<dbReference type="Pfam" id="PF03184">
    <property type="entry name" value="DDE_1"/>
    <property type="match status" value="1"/>
</dbReference>
<dbReference type="AlphaFoldDB" id="A0A6G0VSP2"/>
<name>A0A6G0VSP2_APHCR</name>
<feature type="non-terminal residue" evidence="2">
    <location>
        <position position="275"/>
    </location>
</feature>
<feature type="non-terminal residue" evidence="2">
    <location>
        <position position="1"/>
    </location>
</feature>
<dbReference type="GO" id="GO:0003677">
    <property type="term" value="F:DNA binding"/>
    <property type="evidence" value="ECO:0007669"/>
    <property type="project" value="TreeGrafter"/>
</dbReference>
<evidence type="ECO:0000313" key="2">
    <source>
        <dbReference type="EMBL" id="KAF0708139.1"/>
    </source>
</evidence>
<dbReference type="Gene3D" id="3.30.420.10">
    <property type="entry name" value="Ribonuclease H-like superfamily/Ribonuclease H"/>
    <property type="match status" value="1"/>
</dbReference>
<proteinExistence type="predicted"/>
<dbReference type="PANTHER" id="PTHR19303">
    <property type="entry name" value="TRANSPOSON"/>
    <property type="match status" value="1"/>
</dbReference>
<dbReference type="EMBL" id="VUJU01012270">
    <property type="protein sequence ID" value="KAF0708139.1"/>
    <property type="molecule type" value="Genomic_DNA"/>
</dbReference>
<gene>
    <name evidence="2" type="ORF">FWK35_00036072</name>
</gene>
<evidence type="ECO:0000259" key="1">
    <source>
        <dbReference type="Pfam" id="PF03184"/>
    </source>
</evidence>
<sequence>IPKLLFPVGSPVNVTAIGYPYYAAIVVECDTNFVTVKYPLTNKLHKYNLKDVKPYTPQAKKPITKKKLRYSGHICVANKLVAEKKTLMNSAALKLKPMFVLYKSRHIWSTWTEGGPPSTRYSNSPSGWFDFASFLEWFESIFIPETRRLEGKKVVICDNVDFHFSSKVLELSETNNITFICLPPNSTHITQPLDVAVFRSVKGSWRKLLGEWEENNGNNLVTKEIKPTLLRRLLLEIDPTITNNLKSGFQACGIFPCDVEVLLKKIPGQTTDDSQ</sequence>
<dbReference type="OrthoDB" id="6625177at2759"/>
<dbReference type="InterPro" id="IPR050863">
    <property type="entry name" value="CenT-Element_Derived"/>
</dbReference>
<reference evidence="2 3" key="1">
    <citation type="submission" date="2019-08" db="EMBL/GenBank/DDBJ databases">
        <title>Whole genome of Aphis craccivora.</title>
        <authorList>
            <person name="Voronova N.V."/>
            <person name="Shulinski R.S."/>
            <person name="Bandarenka Y.V."/>
            <person name="Zhorov D.G."/>
            <person name="Warner D."/>
        </authorList>
    </citation>
    <scope>NUCLEOTIDE SEQUENCE [LARGE SCALE GENOMIC DNA]</scope>
    <source>
        <strain evidence="2">180601</strain>
        <tissue evidence="2">Whole Body</tissue>
    </source>
</reference>
<comment type="caution">
    <text evidence="2">The sequence shown here is derived from an EMBL/GenBank/DDBJ whole genome shotgun (WGS) entry which is preliminary data.</text>
</comment>
<evidence type="ECO:0000313" key="3">
    <source>
        <dbReference type="Proteomes" id="UP000478052"/>
    </source>
</evidence>
<keyword evidence="3" id="KW-1185">Reference proteome</keyword>
<organism evidence="2 3">
    <name type="scientific">Aphis craccivora</name>
    <name type="common">Cowpea aphid</name>
    <dbReference type="NCBI Taxonomy" id="307492"/>
    <lineage>
        <taxon>Eukaryota</taxon>
        <taxon>Metazoa</taxon>
        <taxon>Ecdysozoa</taxon>
        <taxon>Arthropoda</taxon>
        <taxon>Hexapoda</taxon>
        <taxon>Insecta</taxon>
        <taxon>Pterygota</taxon>
        <taxon>Neoptera</taxon>
        <taxon>Paraneoptera</taxon>
        <taxon>Hemiptera</taxon>
        <taxon>Sternorrhyncha</taxon>
        <taxon>Aphidomorpha</taxon>
        <taxon>Aphidoidea</taxon>
        <taxon>Aphididae</taxon>
        <taxon>Aphidini</taxon>
        <taxon>Aphis</taxon>
        <taxon>Aphis</taxon>
    </lineage>
</organism>
<dbReference type="GO" id="GO:0005634">
    <property type="term" value="C:nucleus"/>
    <property type="evidence" value="ECO:0007669"/>
    <property type="project" value="TreeGrafter"/>
</dbReference>
<dbReference type="Proteomes" id="UP000478052">
    <property type="component" value="Unassembled WGS sequence"/>
</dbReference>
<dbReference type="InterPro" id="IPR036397">
    <property type="entry name" value="RNaseH_sf"/>
</dbReference>
<feature type="domain" description="DDE-1" evidence="1">
    <location>
        <begin position="93"/>
        <end position="231"/>
    </location>
</feature>